<dbReference type="EMBL" id="CP033021">
    <property type="protein sequence ID" value="AYN65669.1"/>
    <property type="molecule type" value="Genomic_DNA"/>
</dbReference>
<reference evidence="1 2" key="1">
    <citation type="submission" date="2014-08" db="EMBL/GenBank/DDBJ databases">
        <authorList>
            <person name="Kuleshov K."/>
            <person name="Dedkov V."/>
            <person name="Markelov M."/>
            <person name="Pimkina E."/>
        </authorList>
    </citation>
    <scope>NUCLEOTIDE SEQUENCE [LARGE SCALE GENOMIC DNA]</scope>
    <source>
        <strain evidence="2">TOA</strain>
    </source>
</reference>
<dbReference type="GeneID" id="89679689"/>
<dbReference type="AlphaFoldDB" id="A0A454CAY0"/>
<dbReference type="Proteomes" id="UP000029712">
    <property type="component" value="Chromosome"/>
</dbReference>
<name>A0A454CAY0_METHO</name>
<gene>
    <name evidence="1" type="ORF">KN71_003170</name>
</gene>
<evidence type="ECO:0000313" key="1">
    <source>
        <dbReference type="EMBL" id="AYN65669.1"/>
    </source>
</evidence>
<protein>
    <submittedName>
        <fullName evidence="1">DUF2779 domain-containing protein</fullName>
    </submittedName>
</protein>
<accession>A0A454CAY0</accession>
<dbReference type="RefSeq" id="WP_020002528.1">
    <property type="nucleotide sequence ID" value="NZ_CP033021.1"/>
</dbReference>
<evidence type="ECO:0000313" key="2">
    <source>
        <dbReference type="Proteomes" id="UP000029712"/>
    </source>
</evidence>
<dbReference type="OrthoDB" id="396255at2"/>
<proteinExistence type="predicted"/>
<reference evidence="1 2" key="2">
    <citation type="submission" date="2018-10" db="EMBL/GenBank/DDBJ databases">
        <title>Detection and isolation of Mycoplasma hominis as a predominant microorganism from pelvic cavity of patient with salpingitis and tubo-ovarian abscess.</title>
        <authorList>
            <person name="Guschin A.E."/>
            <person name="Khayrullina G.A."/>
            <person name="Rakovskaya I.V."/>
            <person name="Shelenkov A.A."/>
            <person name="Shagin D.A."/>
        </authorList>
    </citation>
    <scope>NUCLEOTIDE SEQUENCE [LARGE SCALE GENOMIC DNA]</scope>
    <source>
        <strain evidence="2">TOA</strain>
    </source>
</reference>
<sequence>MNTTKVYIDFEAITNPFARLVNLPSGTPYAYTLGLLNIHGQYQIKTFIIDFKEHHNLNSIWTAIKNAIVSDILEINNTVNLKEVVFVGHNPVLENKCLKKLFPENNVEPLISNTIVSLSKLTGKIFNIPYFNKIKKIIADSGDSELNMRIKDRNGVIAAFAGYWLYTKSIKNLRANDRRKRFLIKMNKNLLLKELKRYSHDDVNKMLYIVSHPNETETLLKELLYKRELIKQIKNLELDDNLTIKEIKEKIWTL</sequence>
<organism evidence="1 2">
    <name type="scientific">Metamycoplasma hominis</name>
    <name type="common">Mycoplasma hominis</name>
    <dbReference type="NCBI Taxonomy" id="2098"/>
    <lineage>
        <taxon>Bacteria</taxon>
        <taxon>Bacillati</taxon>
        <taxon>Mycoplasmatota</taxon>
        <taxon>Mycoplasmoidales</taxon>
        <taxon>Metamycoplasmataceae</taxon>
        <taxon>Metamycoplasma</taxon>
    </lineage>
</organism>